<keyword evidence="1" id="KW-0812">Transmembrane</keyword>
<evidence type="ECO:0000313" key="2">
    <source>
        <dbReference type="EMBL" id="KAF4629385.1"/>
    </source>
</evidence>
<feature type="transmembrane region" description="Helical" evidence="1">
    <location>
        <begin position="17"/>
        <end position="42"/>
    </location>
</feature>
<organism evidence="2 3">
    <name type="scientific">Cudoniella acicularis</name>
    <dbReference type="NCBI Taxonomy" id="354080"/>
    <lineage>
        <taxon>Eukaryota</taxon>
        <taxon>Fungi</taxon>
        <taxon>Dikarya</taxon>
        <taxon>Ascomycota</taxon>
        <taxon>Pezizomycotina</taxon>
        <taxon>Leotiomycetes</taxon>
        <taxon>Helotiales</taxon>
        <taxon>Tricladiaceae</taxon>
        <taxon>Cudoniella</taxon>
    </lineage>
</organism>
<evidence type="ECO:0000256" key="1">
    <source>
        <dbReference type="SAM" id="Phobius"/>
    </source>
</evidence>
<protein>
    <submittedName>
        <fullName evidence="2">Uncharacterized protein</fullName>
    </submittedName>
</protein>
<keyword evidence="1" id="KW-0472">Membrane</keyword>
<comment type="caution">
    <text evidence="2">The sequence shown here is derived from an EMBL/GenBank/DDBJ whole genome shotgun (WGS) entry which is preliminary data.</text>
</comment>
<dbReference type="AlphaFoldDB" id="A0A8H4W2K5"/>
<keyword evidence="1" id="KW-1133">Transmembrane helix</keyword>
<accession>A0A8H4W2K5</accession>
<sequence>MNAGSFESRAESRLPKLVIIEISVSIVALVVFLMMLGFWIILRHRRAPPMLGTKTEISESNGPELPDTNEILEMPQNELRNELVSNQPLVHGMNFRSRQEELERRREVPGWDQKFELDRSGEKFELTSNRPPVHELLTLERLQEMAS</sequence>
<name>A0A8H4W2K5_9HELO</name>
<proteinExistence type="predicted"/>
<keyword evidence="3" id="KW-1185">Reference proteome</keyword>
<gene>
    <name evidence="2" type="ORF">G7Y89_g8764</name>
</gene>
<reference evidence="2 3" key="1">
    <citation type="submission" date="2020-03" db="EMBL/GenBank/DDBJ databases">
        <title>Draft Genome Sequence of Cudoniella acicularis.</title>
        <authorList>
            <person name="Buettner E."/>
            <person name="Kellner H."/>
        </authorList>
    </citation>
    <scope>NUCLEOTIDE SEQUENCE [LARGE SCALE GENOMIC DNA]</scope>
    <source>
        <strain evidence="2 3">DSM 108380</strain>
    </source>
</reference>
<dbReference type="Proteomes" id="UP000566819">
    <property type="component" value="Unassembled WGS sequence"/>
</dbReference>
<evidence type="ECO:0000313" key="3">
    <source>
        <dbReference type="Proteomes" id="UP000566819"/>
    </source>
</evidence>
<dbReference type="EMBL" id="JAAMPI010000684">
    <property type="protein sequence ID" value="KAF4629385.1"/>
    <property type="molecule type" value="Genomic_DNA"/>
</dbReference>